<name>V5EVW4_KALBG</name>
<dbReference type="Proteomes" id="UP000019377">
    <property type="component" value="Unassembled WGS sequence"/>
</dbReference>
<reference evidence="3" key="1">
    <citation type="journal article" date="2013" name="Genome Announc.">
        <title>Draft genome sequence of Pseudozyma brasiliensis sp. nov. strain GHG001, a high producer of endo-1,4-xylanase isolated from an insect pest of sugarcane.</title>
        <authorList>
            <person name="Oliveira J.V.D.C."/>
            <person name="dos Santos R.A.C."/>
            <person name="Borges T.A."/>
            <person name="Riano-Pachon D.M."/>
            <person name="Goldman G.H."/>
        </authorList>
    </citation>
    <scope>NUCLEOTIDE SEQUENCE [LARGE SCALE GENOMIC DNA]</scope>
    <source>
        <strain evidence="3">GHG001</strain>
    </source>
</reference>
<feature type="region of interest" description="Disordered" evidence="1">
    <location>
        <begin position="24"/>
        <end position="268"/>
    </location>
</feature>
<dbReference type="EMBL" id="KI545862">
    <property type="protein sequence ID" value="EST07433.1"/>
    <property type="molecule type" value="Genomic_DNA"/>
</dbReference>
<feature type="compositionally biased region" description="Polar residues" evidence="1">
    <location>
        <begin position="163"/>
        <end position="172"/>
    </location>
</feature>
<dbReference type="eggNOG" id="KOG1572">
    <property type="taxonomic scope" value="Eukaryota"/>
</dbReference>
<gene>
    <name evidence="2" type="ORF">PSEUBRA_SCAF2g02535</name>
</gene>
<protein>
    <submittedName>
        <fullName evidence="2">Uncharacterized protein</fullName>
    </submittedName>
</protein>
<evidence type="ECO:0000256" key="1">
    <source>
        <dbReference type="SAM" id="MobiDB-lite"/>
    </source>
</evidence>
<feature type="compositionally biased region" description="Low complexity" evidence="1">
    <location>
        <begin position="74"/>
        <end position="92"/>
    </location>
</feature>
<dbReference type="GeneID" id="27419604"/>
<dbReference type="HOGENOM" id="CLU_1038712_0_0_1"/>
<accession>V5EVW4</accession>
<feature type="compositionally biased region" description="Basic and acidic residues" evidence="1">
    <location>
        <begin position="149"/>
        <end position="162"/>
    </location>
</feature>
<sequence>MATSAVPSIAAFLEDQLQDHSSAPFFHHGVHESPTRRSRLIIETLPSSLPDRSSPTKAHAPHAPSDADEEIDVSTPRARPTTSSTIGITGTIFHHDDEITDSEDASPARNLGSSRIVVPLEQRRRLLDEADGEATPTRTSAMHNAVQRISRDERELQGRRQESTVSVDSFESSEGADRGQDMVQSPTAYADDEDYVTQRRKGGSQNDSDQDADESQTDGSQSEEEAEEEEEEEEEEEDEDEEEEEEEEDDEDEDEDDLALEALDLEGY</sequence>
<evidence type="ECO:0000313" key="2">
    <source>
        <dbReference type="EMBL" id="EST07433.1"/>
    </source>
</evidence>
<keyword evidence="3" id="KW-1185">Reference proteome</keyword>
<proteinExistence type="predicted"/>
<evidence type="ECO:0000313" key="3">
    <source>
        <dbReference type="Proteomes" id="UP000019377"/>
    </source>
</evidence>
<feature type="compositionally biased region" description="Acidic residues" evidence="1">
    <location>
        <begin position="208"/>
        <end position="268"/>
    </location>
</feature>
<organism evidence="2 3">
    <name type="scientific">Kalmanozyma brasiliensis (strain GHG001)</name>
    <name type="common">Yeast</name>
    <name type="synonym">Pseudozyma brasiliensis</name>
    <dbReference type="NCBI Taxonomy" id="1365824"/>
    <lineage>
        <taxon>Eukaryota</taxon>
        <taxon>Fungi</taxon>
        <taxon>Dikarya</taxon>
        <taxon>Basidiomycota</taxon>
        <taxon>Ustilaginomycotina</taxon>
        <taxon>Ustilaginomycetes</taxon>
        <taxon>Ustilaginales</taxon>
        <taxon>Ustilaginaceae</taxon>
        <taxon>Kalmanozyma</taxon>
    </lineage>
</organism>
<dbReference type="OrthoDB" id="6375174at2759"/>
<dbReference type="AlphaFoldDB" id="V5EVW4"/>
<dbReference type="STRING" id="1365824.V5EVW4"/>
<feature type="compositionally biased region" description="Polar residues" evidence="1">
    <location>
        <begin position="45"/>
        <end position="56"/>
    </location>
</feature>